<evidence type="ECO:0000313" key="2">
    <source>
        <dbReference type="EMBL" id="CAD5226892.1"/>
    </source>
</evidence>
<organism evidence="3 5">
    <name type="scientific">Bursaphelenchus xylophilus</name>
    <name type="common">Pinewood nematode worm</name>
    <name type="synonym">Aphelenchoides xylophilus</name>
    <dbReference type="NCBI Taxonomy" id="6326"/>
    <lineage>
        <taxon>Eukaryota</taxon>
        <taxon>Metazoa</taxon>
        <taxon>Ecdysozoa</taxon>
        <taxon>Nematoda</taxon>
        <taxon>Chromadorea</taxon>
        <taxon>Rhabditida</taxon>
        <taxon>Tylenchina</taxon>
        <taxon>Tylenchomorpha</taxon>
        <taxon>Aphelenchoidea</taxon>
        <taxon>Aphelenchoididae</taxon>
        <taxon>Bursaphelenchus</taxon>
    </lineage>
</organism>
<reference evidence="2" key="2">
    <citation type="submission" date="2020-09" db="EMBL/GenBank/DDBJ databases">
        <authorList>
            <person name="Kikuchi T."/>
        </authorList>
    </citation>
    <scope>NUCLEOTIDE SEQUENCE</scope>
    <source>
        <strain evidence="2">Ka4C1</strain>
    </source>
</reference>
<dbReference type="WBParaSite" id="BXY_0763400.1">
    <property type="protein sequence ID" value="BXY_0763400.1"/>
    <property type="gene ID" value="BXY_0763400"/>
</dbReference>
<dbReference type="OrthoDB" id="5842416at2759"/>
<dbReference type="Proteomes" id="UP000582659">
    <property type="component" value="Unassembled WGS sequence"/>
</dbReference>
<evidence type="ECO:0000313" key="4">
    <source>
        <dbReference type="Proteomes" id="UP000659654"/>
    </source>
</evidence>
<evidence type="ECO:0000313" key="5">
    <source>
        <dbReference type="WBParaSite" id="BXY_0763400.1"/>
    </source>
</evidence>
<dbReference type="eggNOG" id="ENOG502T2P5">
    <property type="taxonomic scope" value="Eukaryota"/>
</dbReference>
<name>A0A1I7S3Q3_BURXY</name>
<evidence type="ECO:0000313" key="3">
    <source>
        <dbReference type="Proteomes" id="UP000095284"/>
    </source>
</evidence>
<dbReference type="EMBL" id="CAJFCV020000004">
    <property type="protein sequence ID" value="CAG9116459.1"/>
    <property type="molecule type" value="Genomic_DNA"/>
</dbReference>
<dbReference type="Proteomes" id="UP000095284">
    <property type="component" value="Unplaced"/>
</dbReference>
<evidence type="ECO:0000256" key="1">
    <source>
        <dbReference type="SAM" id="MobiDB-lite"/>
    </source>
</evidence>
<reference evidence="5" key="1">
    <citation type="submission" date="2016-11" db="UniProtKB">
        <authorList>
            <consortium name="WormBaseParasite"/>
        </authorList>
    </citation>
    <scope>IDENTIFICATION</scope>
</reference>
<proteinExistence type="predicted"/>
<keyword evidence="4" id="KW-1185">Reference proteome</keyword>
<feature type="compositionally biased region" description="Low complexity" evidence="1">
    <location>
        <begin position="55"/>
        <end position="67"/>
    </location>
</feature>
<accession>A0A1I7S3Q3</accession>
<dbReference type="AlphaFoldDB" id="A0A1I7S3Q3"/>
<feature type="compositionally biased region" description="Polar residues" evidence="1">
    <location>
        <begin position="1"/>
        <end position="12"/>
    </location>
</feature>
<feature type="region of interest" description="Disordered" evidence="1">
    <location>
        <begin position="1"/>
        <end position="81"/>
    </location>
</feature>
<dbReference type="Proteomes" id="UP000659654">
    <property type="component" value="Unassembled WGS sequence"/>
</dbReference>
<gene>
    <name evidence="2" type="ORF">BXYJ_LOCUS9437</name>
</gene>
<sequence>MKPLTEPTNTDGVSPAPATQKAENPQPTPTPAPTEGVQSGEAVASSTPQERYRVTSNGSRNSRGRSSTGRRRPKRAKEPLSFNEWLLEDQGKYREVTIELRRWKATQRQCQYIRQSVGQWNQVKSVFKVSPLFKLELDVYKKTHKNIKPVPAGESFDLPPLN</sequence>
<protein>
    <submittedName>
        <fullName evidence="2">(pine wood nematode) hypothetical protein</fullName>
    </submittedName>
</protein>
<dbReference type="EMBL" id="CAJFDI010000004">
    <property type="protein sequence ID" value="CAD5226892.1"/>
    <property type="molecule type" value="Genomic_DNA"/>
</dbReference>